<protein>
    <submittedName>
        <fullName evidence="11">Chloride channel protein</fullName>
    </submittedName>
</protein>
<evidence type="ECO:0000313" key="12">
    <source>
        <dbReference type="Proteomes" id="UP000193335"/>
    </source>
</evidence>
<reference evidence="11 12" key="1">
    <citation type="submission" date="2017-03" db="EMBL/GenBank/DDBJ databases">
        <title>Whole genome sequences of fourteen strains of Bradyrhizobium canariense and one strain of Bradyrhizobium japonicum isolated from Lupinus (Papilionoideae: Genisteae) species in Algeria.</title>
        <authorList>
            <person name="Crovadore J."/>
            <person name="Chekireb D."/>
            <person name="Brachmann A."/>
            <person name="Chablais R."/>
            <person name="Cochard B."/>
            <person name="Lefort F."/>
        </authorList>
    </citation>
    <scope>NUCLEOTIDE SEQUENCE [LARGE SCALE GENOMIC DNA]</scope>
    <source>
        <strain evidence="11 12">UBMA197</strain>
    </source>
</reference>
<evidence type="ECO:0000256" key="9">
    <source>
        <dbReference type="ARBA" id="ARBA00023303"/>
    </source>
</evidence>
<feature type="transmembrane region" description="Helical" evidence="10">
    <location>
        <begin position="197"/>
        <end position="216"/>
    </location>
</feature>
<sequence length="442" mass="45792">MDHNPNDDRQVADERRSLLGLAAMALIVGAATGCVGAIFRLLLAHADRLRDAMIAWAHGHAIWGFLTVVGACGVATLVAAWMVRQFSPHASGSGIPHVEAVLREEIPPAPFRLVPVKFFGGILAIGSGLALGREGPTVQMGAGIAVFAARVCRLCWADSRVLLAAGAGAGLATAFNAPIAGLVFVLEELVQKFEHRVAVAALAALATAIPVARLLLGDAPDFQVAPLSYPSAESAPLFLALGGIAGLLAVAYNRTLLATIAFRDRFGGLPIELRAGLIGASVGMLAWFAPELVGGGDQITQRALIGHESVGILGGAFLIRFGLGALSYAAGTPGGLFAPLLVLGAQSGLLFGAACRLAFPALSIQPEAFALVGMAALFTGVARAPVTGIVLVAEMTGNVTMLLPMLGACFMAMLLPTLLGNAPIYDSLREHTLRLERQIRQR</sequence>
<evidence type="ECO:0000256" key="1">
    <source>
        <dbReference type="ARBA" id="ARBA00004141"/>
    </source>
</evidence>
<dbReference type="AlphaFoldDB" id="A0A1Y2JLF1"/>
<evidence type="ECO:0000256" key="8">
    <source>
        <dbReference type="ARBA" id="ARBA00023214"/>
    </source>
</evidence>
<keyword evidence="5" id="KW-0406">Ion transport</keyword>
<keyword evidence="7" id="KW-0869">Chloride channel</keyword>
<dbReference type="CDD" id="cd01031">
    <property type="entry name" value="EriC"/>
    <property type="match status" value="1"/>
</dbReference>
<evidence type="ECO:0000256" key="6">
    <source>
        <dbReference type="ARBA" id="ARBA00023136"/>
    </source>
</evidence>
<keyword evidence="3 10" id="KW-0812">Transmembrane</keyword>
<dbReference type="GO" id="GO:0034707">
    <property type="term" value="C:chloride channel complex"/>
    <property type="evidence" value="ECO:0007669"/>
    <property type="project" value="UniProtKB-KW"/>
</dbReference>
<dbReference type="InterPro" id="IPR050368">
    <property type="entry name" value="ClC-type_chloride_channel"/>
</dbReference>
<evidence type="ECO:0000313" key="11">
    <source>
        <dbReference type="EMBL" id="OSJ30027.1"/>
    </source>
</evidence>
<accession>A0A1Y2JLF1</accession>
<organism evidence="11 12">
    <name type="scientific">Bradyrhizobium japonicum</name>
    <dbReference type="NCBI Taxonomy" id="375"/>
    <lineage>
        <taxon>Bacteria</taxon>
        <taxon>Pseudomonadati</taxon>
        <taxon>Pseudomonadota</taxon>
        <taxon>Alphaproteobacteria</taxon>
        <taxon>Hyphomicrobiales</taxon>
        <taxon>Nitrobacteraceae</taxon>
        <taxon>Bradyrhizobium</taxon>
    </lineage>
</organism>
<gene>
    <name evidence="11" type="ORF">BSZ19_26125</name>
</gene>
<evidence type="ECO:0000256" key="2">
    <source>
        <dbReference type="ARBA" id="ARBA00022448"/>
    </source>
</evidence>
<feature type="transmembrane region" description="Helical" evidence="10">
    <location>
        <begin position="371"/>
        <end position="393"/>
    </location>
</feature>
<keyword evidence="4 10" id="KW-1133">Transmembrane helix</keyword>
<comment type="caution">
    <text evidence="11">The sequence shown here is derived from an EMBL/GenBank/DDBJ whole genome shotgun (WGS) entry which is preliminary data.</text>
</comment>
<feature type="transmembrane region" description="Helical" evidence="10">
    <location>
        <begin position="399"/>
        <end position="419"/>
    </location>
</feature>
<evidence type="ECO:0000256" key="5">
    <source>
        <dbReference type="ARBA" id="ARBA00023065"/>
    </source>
</evidence>
<dbReference type="Pfam" id="PF00654">
    <property type="entry name" value="Voltage_CLC"/>
    <property type="match status" value="1"/>
</dbReference>
<keyword evidence="2" id="KW-0813">Transport</keyword>
<dbReference type="EMBL" id="NAFL01000263">
    <property type="protein sequence ID" value="OSJ30027.1"/>
    <property type="molecule type" value="Genomic_DNA"/>
</dbReference>
<evidence type="ECO:0000256" key="7">
    <source>
        <dbReference type="ARBA" id="ARBA00023173"/>
    </source>
</evidence>
<dbReference type="InterPro" id="IPR014743">
    <property type="entry name" value="Cl-channel_core"/>
</dbReference>
<evidence type="ECO:0000256" key="10">
    <source>
        <dbReference type="SAM" id="Phobius"/>
    </source>
</evidence>
<dbReference type="PRINTS" id="PR00762">
    <property type="entry name" value="CLCHANNEL"/>
</dbReference>
<dbReference type="Gene3D" id="1.10.3080.10">
    <property type="entry name" value="Clc chloride channel"/>
    <property type="match status" value="1"/>
</dbReference>
<name>A0A1Y2JLF1_BRAJP</name>
<feature type="transmembrane region" description="Helical" evidence="10">
    <location>
        <begin position="18"/>
        <end position="42"/>
    </location>
</feature>
<evidence type="ECO:0000256" key="4">
    <source>
        <dbReference type="ARBA" id="ARBA00022989"/>
    </source>
</evidence>
<feature type="transmembrane region" description="Helical" evidence="10">
    <location>
        <begin position="336"/>
        <end position="359"/>
    </location>
</feature>
<feature type="transmembrane region" description="Helical" evidence="10">
    <location>
        <begin position="163"/>
        <end position="185"/>
    </location>
</feature>
<feature type="transmembrane region" description="Helical" evidence="10">
    <location>
        <begin position="310"/>
        <end position="330"/>
    </location>
</feature>
<dbReference type="PANTHER" id="PTHR43427:SF6">
    <property type="entry name" value="CHLORIDE CHANNEL PROTEIN CLC-E"/>
    <property type="match status" value="1"/>
</dbReference>
<dbReference type="SUPFAM" id="SSF81340">
    <property type="entry name" value="Clc chloride channel"/>
    <property type="match status" value="1"/>
</dbReference>
<keyword evidence="9" id="KW-0407">Ion channel</keyword>
<dbReference type="PROSITE" id="PS51318">
    <property type="entry name" value="TAT"/>
    <property type="match status" value="1"/>
</dbReference>
<feature type="transmembrane region" description="Helical" evidence="10">
    <location>
        <begin position="237"/>
        <end position="261"/>
    </location>
</feature>
<dbReference type="NCBIfam" id="NF003640">
    <property type="entry name" value="PRK05277.1"/>
    <property type="match status" value="1"/>
</dbReference>
<comment type="subcellular location">
    <subcellularLocation>
        <location evidence="1">Membrane</location>
        <topology evidence="1">Multi-pass membrane protein</topology>
    </subcellularLocation>
</comment>
<keyword evidence="8" id="KW-0868">Chloride</keyword>
<keyword evidence="6 10" id="KW-0472">Membrane</keyword>
<proteinExistence type="predicted"/>
<dbReference type="PANTHER" id="PTHR43427">
    <property type="entry name" value="CHLORIDE CHANNEL PROTEIN CLC-E"/>
    <property type="match status" value="1"/>
</dbReference>
<dbReference type="GO" id="GO:0005254">
    <property type="term" value="F:chloride channel activity"/>
    <property type="evidence" value="ECO:0007669"/>
    <property type="project" value="UniProtKB-KW"/>
</dbReference>
<evidence type="ECO:0000256" key="3">
    <source>
        <dbReference type="ARBA" id="ARBA00022692"/>
    </source>
</evidence>
<dbReference type="Proteomes" id="UP000193335">
    <property type="component" value="Unassembled WGS sequence"/>
</dbReference>
<dbReference type="InterPro" id="IPR006311">
    <property type="entry name" value="TAT_signal"/>
</dbReference>
<dbReference type="InterPro" id="IPR001807">
    <property type="entry name" value="ClC"/>
</dbReference>
<feature type="transmembrane region" description="Helical" evidence="10">
    <location>
        <begin position="62"/>
        <end position="83"/>
    </location>
</feature>